<sequence length="500" mass="58399">MARCIHCDRKLDILIGIDLLANHLHMFHDINENSRNGNKIVKNNVDILPSLKRSWAWQHYTSISKSEIKCNHCNKIYKGLHITSNRKQHLYNFHKISNNNEWKNFKTTHNLVWQYFTKEEGYTAKCTICNQLIKSASHVTCLKSHLTSKHKQEVINIQETIKRAWLIRHFAINNDSHTIKCIHCKRKLTIFLGINGLENHLLTFHGINDSTQTERQNEENGADIMMPQLVNDKSSANASSHQNDCAQAMENKKRQRLYYESIQDQPIMQMNTLEQMLRSDKTLNNDNLTADALISQDISKCLKPDEETGRNIVSLRMQYMTNESNIASSKVYQEVYLRDTSSEEDRWFHYRVVWNQQTMTSASQQTLQTHNATNIEVCPYGYLAFSDTNRYSKSDEETRRTANMAVQFSVNGKNNTCSYQENSHLPIIGNERSQWLYYKAIEDLQTFMLKSSKQVIAHQLISNTSNHYHFPDTFTFHNIYEYSRSQTSIRENPTNIFFST</sequence>
<dbReference type="Proteomes" id="UP000504615">
    <property type="component" value="Unplaced"/>
</dbReference>
<evidence type="ECO:0000256" key="1">
    <source>
        <dbReference type="ARBA" id="ARBA00022723"/>
    </source>
</evidence>
<dbReference type="AlphaFoldDB" id="A0A6I9VUR4"/>
<name>A0A6I9VUR4_9HYME</name>
<dbReference type="KEGG" id="pbar:105423664"/>
<accession>A0A6I9VUR4</accession>
<dbReference type="PROSITE" id="PS50808">
    <property type="entry name" value="ZF_BED"/>
    <property type="match status" value="2"/>
</dbReference>
<proteinExistence type="predicted"/>
<protein>
    <submittedName>
        <fullName evidence="7">Uncharacterized protein LOC105423664</fullName>
    </submittedName>
</protein>
<dbReference type="SUPFAM" id="SSF57667">
    <property type="entry name" value="beta-beta-alpha zinc fingers"/>
    <property type="match status" value="1"/>
</dbReference>
<evidence type="ECO:0000256" key="2">
    <source>
        <dbReference type="ARBA" id="ARBA00022771"/>
    </source>
</evidence>
<keyword evidence="2 4" id="KW-0863">Zinc-finger</keyword>
<dbReference type="SMART" id="SM00614">
    <property type="entry name" value="ZnF_BED"/>
    <property type="match status" value="2"/>
</dbReference>
<dbReference type="RefSeq" id="XP_011631806.1">
    <property type="nucleotide sequence ID" value="XM_011633504.2"/>
</dbReference>
<dbReference type="InterPro" id="IPR036236">
    <property type="entry name" value="Znf_C2H2_sf"/>
</dbReference>
<evidence type="ECO:0000259" key="5">
    <source>
        <dbReference type="PROSITE" id="PS50808"/>
    </source>
</evidence>
<dbReference type="Pfam" id="PF02892">
    <property type="entry name" value="zf-BED"/>
    <property type="match status" value="3"/>
</dbReference>
<keyword evidence="6" id="KW-1185">Reference proteome</keyword>
<dbReference type="InterPro" id="IPR003656">
    <property type="entry name" value="Znf_BED"/>
</dbReference>
<keyword evidence="3" id="KW-0862">Zinc</keyword>
<organism evidence="6 7">
    <name type="scientific">Pogonomyrmex barbatus</name>
    <name type="common">red harvester ant</name>
    <dbReference type="NCBI Taxonomy" id="144034"/>
    <lineage>
        <taxon>Eukaryota</taxon>
        <taxon>Metazoa</taxon>
        <taxon>Ecdysozoa</taxon>
        <taxon>Arthropoda</taxon>
        <taxon>Hexapoda</taxon>
        <taxon>Insecta</taxon>
        <taxon>Pterygota</taxon>
        <taxon>Neoptera</taxon>
        <taxon>Endopterygota</taxon>
        <taxon>Hymenoptera</taxon>
        <taxon>Apocrita</taxon>
        <taxon>Aculeata</taxon>
        <taxon>Formicoidea</taxon>
        <taxon>Formicidae</taxon>
        <taxon>Myrmicinae</taxon>
        <taxon>Pogonomyrmex</taxon>
    </lineage>
</organism>
<gene>
    <name evidence="7" type="primary">LOC105423664</name>
</gene>
<dbReference type="GO" id="GO:0008270">
    <property type="term" value="F:zinc ion binding"/>
    <property type="evidence" value="ECO:0007669"/>
    <property type="project" value="UniProtKB-KW"/>
</dbReference>
<keyword evidence="1" id="KW-0479">Metal-binding</keyword>
<dbReference type="GeneID" id="105423664"/>
<evidence type="ECO:0000313" key="7">
    <source>
        <dbReference type="RefSeq" id="XP_011631806.1"/>
    </source>
</evidence>
<dbReference type="GO" id="GO:0003677">
    <property type="term" value="F:DNA binding"/>
    <property type="evidence" value="ECO:0007669"/>
    <property type="project" value="InterPro"/>
</dbReference>
<evidence type="ECO:0000313" key="6">
    <source>
        <dbReference type="Proteomes" id="UP000504615"/>
    </source>
</evidence>
<reference evidence="7" key="1">
    <citation type="submission" date="2025-08" db="UniProtKB">
        <authorList>
            <consortium name="RefSeq"/>
        </authorList>
    </citation>
    <scope>IDENTIFICATION</scope>
</reference>
<feature type="domain" description="BED-type" evidence="5">
    <location>
        <begin position="51"/>
        <end position="101"/>
    </location>
</feature>
<dbReference type="OrthoDB" id="1607513at2759"/>
<evidence type="ECO:0000256" key="3">
    <source>
        <dbReference type="ARBA" id="ARBA00022833"/>
    </source>
</evidence>
<evidence type="ECO:0000256" key="4">
    <source>
        <dbReference type="PROSITE-ProRule" id="PRU00027"/>
    </source>
</evidence>
<feature type="domain" description="BED-type" evidence="5">
    <location>
        <begin position="107"/>
        <end position="157"/>
    </location>
</feature>